<dbReference type="Proteomes" id="UP000006038">
    <property type="component" value="Unassembled WGS sequence"/>
</dbReference>
<evidence type="ECO:0000313" key="4">
    <source>
        <dbReference type="Proteomes" id="UP000006038"/>
    </source>
</evidence>
<proteinExistence type="predicted"/>
<dbReference type="InterPro" id="IPR036378">
    <property type="entry name" value="FAS1_dom_sf"/>
</dbReference>
<dbReference type="RefSeq" id="XP_006647318.1">
    <property type="nucleotide sequence ID" value="XM_006647255.3"/>
</dbReference>
<feature type="signal peptide" evidence="2">
    <location>
        <begin position="1"/>
        <end position="21"/>
    </location>
</feature>
<dbReference type="SUPFAM" id="SSF82153">
    <property type="entry name" value="FAS1 domain"/>
    <property type="match status" value="1"/>
</dbReference>
<feature type="compositionally biased region" description="Basic residues" evidence="1">
    <location>
        <begin position="181"/>
        <end position="192"/>
    </location>
</feature>
<organism evidence="3">
    <name type="scientific">Oryza brachyantha</name>
    <name type="common">malo sina</name>
    <dbReference type="NCBI Taxonomy" id="4533"/>
    <lineage>
        <taxon>Eukaryota</taxon>
        <taxon>Viridiplantae</taxon>
        <taxon>Streptophyta</taxon>
        <taxon>Embryophyta</taxon>
        <taxon>Tracheophyta</taxon>
        <taxon>Spermatophyta</taxon>
        <taxon>Magnoliopsida</taxon>
        <taxon>Liliopsida</taxon>
        <taxon>Poales</taxon>
        <taxon>Poaceae</taxon>
        <taxon>BOP clade</taxon>
        <taxon>Oryzoideae</taxon>
        <taxon>Oryzeae</taxon>
        <taxon>Oryzinae</taxon>
        <taxon>Oryza</taxon>
    </lineage>
</organism>
<protein>
    <recommendedName>
        <fullName evidence="5">FAS1 domain-containing protein</fullName>
    </recommendedName>
</protein>
<dbReference type="GO" id="GO:0005886">
    <property type="term" value="C:plasma membrane"/>
    <property type="evidence" value="ECO:0007669"/>
    <property type="project" value="TreeGrafter"/>
</dbReference>
<name>J3LCL4_ORYBR</name>
<keyword evidence="4" id="KW-1185">Reference proteome</keyword>
<dbReference type="GeneID" id="102700773"/>
<dbReference type="STRING" id="4533.J3LCL4"/>
<dbReference type="InterPro" id="IPR033254">
    <property type="entry name" value="Plant_FLA"/>
</dbReference>
<dbReference type="OrthoDB" id="694090at2759"/>
<reference evidence="3" key="1">
    <citation type="submission" date="2013-04" db="UniProtKB">
        <authorList>
            <consortium name="EnsemblPlants"/>
        </authorList>
    </citation>
    <scope>IDENTIFICATION</scope>
</reference>
<sequence>MAAHILLPLLLLTAASPAAFAAFDVTQMLADKSQYGAFSKLLTQTKVGEEANRLKSASLLVLPDKAVKPIASLPADKQRLALANHVLLKYFDPIQLGEIKGHTAMLPTLLSNSDKRLGFVNYTKAEDGQMYFGATGASSVSKLVKVVAARPYAISIMEVSEAILPPEIWGSGGLGGTVGGRRPKGGKGKLKPKSVDEATAKSAPTPSTAVPK</sequence>
<dbReference type="HOGENOM" id="CLU_058119_0_1_1"/>
<feature type="compositionally biased region" description="Low complexity" evidence="1">
    <location>
        <begin position="200"/>
        <end position="212"/>
    </location>
</feature>
<dbReference type="AlphaFoldDB" id="J3LCL4"/>
<feature type="chain" id="PRO_5003772186" description="FAS1 domain-containing protein" evidence="2">
    <location>
        <begin position="22"/>
        <end position="212"/>
    </location>
</feature>
<dbReference type="PANTHER" id="PTHR32382">
    <property type="entry name" value="FASCICLIN-LIKE ARABINOGALACTAN PROTEIN"/>
    <property type="match status" value="1"/>
</dbReference>
<evidence type="ECO:0000256" key="2">
    <source>
        <dbReference type="SAM" id="SignalP"/>
    </source>
</evidence>
<keyword evidence="2" id="KW-0732">Signal</keyword>
<evidence type="ECO:0000256" key="1">
    <source>
        <dbReference type="SAM" id="MobiDB-lite"/>
    </source>
</evidence>
<dbReference type="Gramene" id="OB02G23810.1">
    <property type="protein sequence ID" value="OB02G23810.1"/>
    <property type="gene ID" value="OB02G23810"/>
</dbReference>
<gene>
    <name evidence="3" type="primary">LOC102700773</name>
</gene>
<dbReference type="KEGG" id="obr:102700773"/>
<evidence type="ECO:0000313" key="3">
    <source>
        <dbReference type="EnsemblPlants" id="OB02G23810.1"/>
    </source>
</evidence>
<dbReference type="EnsemblPlants" id="OB02G23810.1">
    <property type="protein sequence ID" value="OB02G23810.1"/>
    <property type="gene ID" value="OB02G23810"/>
</dbReference>
<dbReference type="OMA" id="DEMKSRT"/>
<accession>J3LCL4</accession>
<dbReference type="eggNOG" id="ENOG502R1S0">
    <property type="taxonomic scope" value="Eukaryota"/>
</dbReference>
<feature type="region of interest" description="Disordered" evidence="1">
    <location>
        <begin position="174"/>
        <end position="212"/>
    </location>
</feature>
<evidence type="ECO:0008006" key="5">
    <source>
        <dbReference type="Google" id="ProtNLM"/>
    </source>
</evidence>
<dbReference type="PANTHER" id="PTHR32382:SF37">
    <property type="entry name" value="OS02G0461000 PROTEIN"/>
    <property type="match status" value="1"/>
</dbReference>